<evidence type="ECO:0000256" key="1">
    <source>
        <dbReference type="SAM" id="MobiDB-lite"/>
    </source>
</evidence>
<gene>
    <name evidence="2" type="ORF">PECUL_23A021384</name>
</gene>
<dbReference type="Proteomes" id="UP001295444">
    <property type="component" value="Chromosome 01"/>
</dbReference>
<dbReference type="EMBL" id="OW240912">
    <property type="protein sequence ID" value="CAH2226194.1"/>
    <property type="molecule type" value="Genomic_DNA"/>
</dbReference>
<feature type="region of interest" description="Disordered" evidence="1">
    <location>
        <begin position="122"/>
        <end position="166"/>
    </location>
</feature>
<evidence type="ECO:0000313" key="3">
    <source>
        <dbReference type="Proteomes" id="UP001295444"/>
    </source>
</evidence>
<keyword evidence="3" id="KW-1185">Reference proteome</keyword>
<protein>
    <submittedName>
        <fullName evidence="2">Uncharacterized protein</fullName>
    </submittedName>
</protein>
<proteinExistence type="predicted"/>
<feature type="compositionally biased region" description="Basic residues" evidence="1">
    <location>
        <begin position="122"/>
        <end position="133"/>
    </location>
</feature>
<organism evidence="2 3">
    <name type="scientific">Pelobates cultripes</name>
    <name type="common">Western spadefoot toad</name>
    <dbReference type="NCBI Taxonomy" id="61616"/>
    <lineage>
        <taxon>Eukaryota</taxon>
        <taxon>Metazoa</taxon>
        <taxon>Chordata</taxon>
        <taxon>Craniata</taxon>
        <taxon>Vertebrata</taxon>
        <taxon>Euteleostomi</taxon>
        <taxon>Amphibia</taxon>
        <taxon>Batrachia</taxon>
        <taxon>Anura</taxon>
        <taxon>Pelobatoidea</taxon>
        <taxon>Pelobatidae</taxon>
        <taxon>Pelobates</taxon>
    </lineage>
</organism>
<dbReference type="AlphaFoldDB" id="A0AAD1R8W7"/>
<reference evidence="2" key="1">
    <citation type="submission" date="2022-03" db="EMBL/GenBank/DDBJ databases">
        <authorList>
            <person name="Alioto T."/>
            <person name="Alioto T."/>
            <person name="Gomez Garrido J."/>
        </authorList>
    </citation>
    <scope>NUCLEOTIDE SEQUENCE</scope>
</reference>
<feature type="region of interest" description="Disordered" evidence="1">
    <location>
        <begin position="1"/>
        <end position="59"/>
    </location>
</feature>
<sequence length="166" mass="17518">MAAAPSEVEDTARGPSCPPKRVKATNTAHPKTYPRRRSTKRDQHGRLTRALAGPGAGRIHQAVTSTTGEVCARAFGSGVPRKPSPWRCEPVGRDCAAPLDGPVVVGGGRRLQACGRRRVRRRNTLLKGPKRGRGGAGSGRPEDLCGGAQRTVSAPECPRNCGGPDR</sequence>
<evidence type="ECO:0000313" key="2">
    <source>
        <dbReference type="EMBL" id="CAH2226194.1"/>
    </source>
</evidence>
<name>A0AAD1R8W7_PELCU</name>
<accession>A0AAD1R8W7</accession>